<dbReference type="InterPro" id="IPR006566">
    <property type="entry name" value="FBD"/>
</dbReference>
<evidence type="ECO:0000259" key="1">
    <source>
        <dbReference type="PROSITE" id="PS50181"/>
    </source>
</evidence>
<dbReference type="Proteomes" id="UP000434276">
    <property type="component" value="Unassembled WGS sequence"/>
</dbReference>
<dbReference type="AlphaFoldDB" id="A0A5S9WKI5"/>
<dbReference type="PANTHER" id="PTHR31293">
    <property type="entry name" value="RNI-LIKE SUPERFAMILY PROTEIN"/>
    <property type="match status" value="1"/>
</dbReference>
<protein>
    <recommendedName>
        <fullName evidence="1">F-box domain-containing protein</fullName>
    </recommendedName>
</protein>
<dbReference type="InterPro" id="IPR032675">
    <property type="entry name" value="LRR_dom_sf"/>
</dbReference>
<sequence length="485" mass="55239">MDSIKNLPDEILGKILSLLPTKVAASTSILSKRWKNLLGLVDNLCFDESMVVYTNEEAENGSLRFVDFVNKTFALLGNSPIKKFSLRHEPRLYCVDAYLRWIFTAMEQERGLLELHLYADRYYYPVGIERELFTSNTLVKLTLSGRYDFQVETVFLPALKSLSLSSSFEIGFDKYCNLLVGCPALEELYIREAVSELSNALLSSGTFVKCASIKRLVVFTDCPKFKEDEDHQEPCFIAPSLVYLDYSSYVSENYDLIDLNSLVEARLNLRLLESFNYLCSSDNDGDVYRWDFNVPFDYYGDVTNLVAGITNITTLHLSPDSLEVFHFRCKSIPVFNNLLNLSIESNKRNGWQVMPLLIRSCPNLHTLVIKGLVHRVTSKCGDACACIPKKQRKIGKKEEALCCLLTCQVKVLEVSEYGRSFQELEQMRHFLGKLERLETVKVGVHAENNNKMSSCELIYCLFPEFQQSATTSNSSDLFLPCLFSL</sequence>
<gene>
    <name evidence="2" type="ORF">C24_LOCUS3837</name>
</gene>
<dbReference type="Pfam" id="PF00646">
    <property type="entry name" value="F-box"/>
    <property type="match status" value="1"/>
</dbReference>
<reference evidence="2 3" key="1">
    <citation type="submission" date="2019-12" db="EMBL/GenBank/DDBJ databases">
        <authorList>
            <person name="Jiao W.-B."/>
            <person name="Schneeberger K."/>
        </authorList>
    </citation>
    <scope>NUCLEOTIDE SEQUENCE [LARGE SCALE GENOMIC DNA]</scope>
    <source>
        <strain evidence="3">cv. C24</strain>
    </source>
</reference>
<feature type="domain" description="F-box" evidence="1">
    <location>
        <begin position="1"/>
        <end position="49"/>
    </location>
</feature>
<dbReference type="PANTHER" id="PTHR31293:SF12">
    <property type="entry name" value="RNI-LIKE SUPERFAMILY PROTEIN"/>
    <property type="match status" value="1"/>
</dbReference>
<dbReference type="OrthoDB" id="10306855at2759"/>
<dbReference type="InterPro" id="IPR001810">
    <property type="entry name" value="F-box_dom"/>
</dbReference>
<dbReference type="Gene3D" id="1.20.1280.50">
    <property type="match status" value="1"/>
</dbReference>
<dbReference type="PROSITE" id="PS50181">
    <property type="entry name" value="FBOX"/>
    <property type="match status" value="1"/>
</dbReference>
<dbReference type="SUPFAM" id="SSF81383">
    <property type="entry name" value="F-box domain"/>
    <property type="match status" value="1"/>
</dbReference>
<name>A0A5S9WKI5_ARATH</name>
<proteinExistence type="predicted"/>
<dbReference type="CDD" id="cd22160">
    <property type="entry name" value="F-box_AtFBL13-like"/>
    <property type="match status" value="1"/>
</dbReference>
<dbReference type="SUPFAM" id="SSF52058">
    <property type="entry name" value="L domain-like"/>
    <property type="match status" value="1"/>
</dbReference>
<dbReference type="InterPro" id="IPR036047">
    <property type="entry name" value="F-box-like_dom_sf"/>
</dbReference>
<evidence type="ECO:0000313" key="3">
    <source>
        <dbReference type="Proteomes" id="UP000434276"/>
    </source>
</evidence>
<dbReference type="SMART" id="SM00579">
    <property type="entry name" value="FBD"/>
    <property type="match status" value="1"/>
</dbReference>
<evidence type="ECO:0000313" key="2">
    <source>
        <dbReference type="EMBL" id="CAA0278645.1"/>
    </source>
</evidence>
<dbReference type="ExpressionAtlas" id="A0A5S9WKI5">
    <property type="expression patterns" value="baseline and differential"/>
</dbReference>
<dbReference type="Gene3D" id="3.80.10.10">
    <property type="entry name" value="Ribonuclease Inhibitor"/>
    <property type="match status" value="1"/>
</dbReference>
<accession>A0A5S9WKI5</accession>
<organism evidence="2 3">
    <name type="scientific">Arabidopsis thaliana</name>
    <name type="common">Mouse-ear cress</name>
    <dbReference type="NCBI Taxonomy" id="3702"/>
    <lineage>
        <taxon>Eukaryota</taxon>
        <taxon>Viridiplantae</taxon>
        <taxon>Streptophyta</taxon>
        <taxon>Embryophyta</taxon>
        <taxon>Tracheophyta</taxon>
        <taxon>Spermatophyta</taxon>
        <taxon>Magnoliopsida</taxon>
        <taxon>eudicotyledons</taxon>
        <taxon>Gunneridae</taxon>
        <taxon>Pentapetalae</taxon>
        <taxon>rosids</taxon>
        <taxon>malvids</taxon>
        <taxon>Brassicales</taxon>
        <taxon>Brassicaceae</taxon>
        <taxon>Camelineae</taxon>
        <taxon>Arabidopsis</taxon>
    </lineage>
</organism>
<dbReference type="InterPro" id="IPR055294">
    <property type="entry name" value="FBL60-like"/>
</dbReference>
<dbReference type="EMBL" id="CACSHJ010000087">
    <property type="protein sequence ID" value="CAA0278645.1"/>
    <property type="molecule type" value="Genomic_DNA"/>
</dbReference>
<dbReference type="InterPro" id="IPR053781">
    <property type="entry name" value="F-box_AtFBL13-like"/>
</dbReference>